<keyword evidence="1" id="KW-0472">Membrane</keyword>
<evidence type="ECO:0000256" key="1">
    <source>
        <dbReference type="SAM" id="Phobius"/>
    </source>
</evidence>
<evidence type="ECO:0000313" key="2">
    <source>
        <dbReference type="EMBL" id="SVC28230.1"/>
    </source>
</evidence>
<accession>A0A382KUU0</accession>
<feature type="non-terminal residue" evidence="2">
    <location>
        <position position="1"/>
    </location>
</feature>
<sequence>MKNLLDNIHRPLLVSLTSLIVVSVCLILGLQFLSSEDPVDPELVNDH</sequence>
<dbReference type="AlphaFoldDB" id="A0A382KUU0"/>
<keyword evidence="1" id="KW-0812">Transmembrane</keyword>
<reference evidence="2" key="1">
    <citation type="submission" date="2018-05" db="EMBL/GenBank/DDBJ databases">
        <authorList>
            <person name="Lanie J.A."/>
            <person name="Ng W.-L."/>
            <person name="Kazmierczak K.M."/>
            <person name="Andrzejewski T.M."/>
            <person name="Davidsen T.M."/>
            <person name="Wayne K.J."/>
            <person name="Tettelin H."/>
            <person name="Glass J.I."/>
            <person name="Rusch D."/>
            <person name="Podicherti R."/>
            <person name="Tsui H.-C.T."/>
            <person name="Winkler M.E."/>
        </authorList>
    </citation>
    <scope>NUCLEOTIDE SEQUENCE</scope>
</reference>
<feature type="transmembrane region" description="Helical" evidence="1">
    <location>
        <begin position="12"/>
        <end position="33"/>
    </location>
</feature>
<organism evidence="2">
    <name type="scientific">marine metagenome</name>
    <dbReference type="NCBI Taxonomy" id="408172"/>
    <lineage>
        <taxon>unclassified sequences</taxon>
        <taxon>metagenomes</taxon>
        <taxon>ecological metagenomes</taxon>
    </lineage>
</organism>
<proteinExistence type="predicted"/>
<dbReference type="EMBL" id="UINC01082975">
    <property type="protein sequence ID" value="SVC28230.1"/>
    <property type="molecule type" value="Genomic_DNA"/>
</dbReference>
<gene>
    <name evidence="2" type="ORF">METZ01_LOCUS281084</name>
</gene>
<protein>
    <submittedName>
        <fullName evidence="2">Uncharacterized protein</fullName>
    </submittedName>
</protein>
<feature type="non-terminal residue" evidence="2">
    <location>
        <position position="47"/>
    </location>
</feature>
<keyword evidence="1" id="KW-1133">Transmembrane helix</keyword>
<name>A0A382KUU0_9ZZZZ</name>